<organism evidence="1 2">
    <name type="scientific">Actinoplanes derwentensis</name>
    <dbReference type="NCBI Taxonomy" id="113562"/>
    <lineage>
        <taxon>Bacteria</taxon>
        <taxon>Bacillati</taxon>
        <taxon>Actinomycetota</taxon>
        <taxon>Actinomycetes</taxon>
        <taxon>Micromonosporales</taxon>
        <taxon>Micromonosporaceae</taxon>
        <taxon>Actinoplanes</taxon>
    </lineage>
</organism>
<dbReference type="STRING" id="113562.SAMN04489716_1639"/>
<accession>A0A1H1V4P5</accession>
<evidence type="ECO:0000313" key="1">
    <source>
        <dbReference type="EMBL" id="SDS79692.1"/>
    </source>
</evidence>
<gene>
    <name evidence="1" type="ORF">SAMN04489716_1639</name>
</gene>
<keyword evidence="2" id="KW-1185">Reference proteome</keyword>
<dbReference type="RefSeq" id="WP_157751398.1">
    <property type="nucleotide sequence ID" value="NZ_BOMJ01000076.1"/>
</dbReference>
<sequence>MKVRERKPIDLPAGTTLIKNYRFAVMVDGEKVYLTDEDIDSVLFRIRDASKSLVMSYPLVCTGDLWSVEIPATETQTWSDHRALYYVVDKIVVDRVSRYIEGPIRVSPYGGFGK</sequence>
<proteinExistence type="predicted"/>
<evidence type="ECO:0000313" key="2">
    <source>
        <dbReference type="Proteomes" id="UP000198688"/>
    </source>
</evidence>
<dbReference type="Proteomes" id="UP000198688">
    <property type="component" value="Chromosome I"/>
</dbReference>
<protein>
    <submittedName>
        <fullName evidence="1">Uncharacterized protein</fullName>
    </submittedName>
</protein>
<dbReference type="EMBL" id="LT629758">
    <property type="protein sequence ID" value="SDS79692.1"/>
    <property type="molecule type" value="Genomic_DNA"/>
</dbReference>
<name>A0A1H1V4P5_9ACTN</name>
<dbReference type="AlphaFoldDB" id="A0A1H1V4P5"/>
<reference evidence="1 2" key="1">
    <citation type="submission" date="2016-10" db="EMBL/GenBank/DDBJ databases">
        <authorList>
            <person name="de Groot N.N."/>
        </authorList>
    </citation>
    <scope>NUCLEOTIDE SEQUENCE [LARGE SCALE GENOMIC DNA]</scope>
    <source>
        <strain evidence="1 2">DSM 43941</strain>
    </source>
</reference>